<evidence type="ECO:0000313" key="8">
    <source>
        <dbReference type="Proteomes" id="UP000182761"/>
    </source>
</evidence>
<proteinExistence type="predicted"/>
<feature type="signal peptide" evidence="6">
    <location>
        <begin position="1"/>
        <end position="22"/>
    </location>
</feature>
<dbReference type="Gene3D" id="3.30.1360.150">
    <property type="match status" value="1"/>
</dbReference>
<protein>
    <submittedName>
        <fullName evidence="7">Type I phosphodiesterase / nucleotide pyrophosphatase</fullName>
    </submittedName>
</protein>
<dbReference type="InterPro" id="IPR002591">
    <property type="entry name" value="Phosphodiest/P_Trfase"/>
</dbReference>
<gene>
    <name evidence="7" type="ORF">Ga0061079_10837</name>
</gene>
<dbReference type="STRING" id="1586267.GCA_001418685_01398"/>
<dbReference type="Proteomes" id="UP000182761">
    <property type="component" value="Unassembled WGS sequence"/>
</dbReference>
<reference evidence="7 8" key="1">
    <citation type="submission" date="2016-01" db="EMBL/GenBank/DDBJ databases">
        <authorList>
            <person name="McClelland M."/>
            <person name="Jain A."/>
            <person name="Saraogi P."/>
            <person name="Mendelson R."/>
            <person name="Westerman R."/>
            <person name="SanMiguel P."/>
            <person name="Csonka L."/>
        </authorList>
    </citation>
    <scope>NUCLEOTIDE SEQUENCE [LARGE SCALE GENOMIC DNA]</scope>
    <source>
        <strain evidence="7 8">R-53146</strain>
    </source>
</reference>
<evidence type="ECO:0000313" key="7">
    <source>
        <dbReference type="EMBL" id="CVK16537.1"/>
    </source>
</evidence>
<keyword evidence="1 4" id="KW-0597">Phosphoprotein</keyword>
<keyword evidence="8" id="KW-1185">Reference proteome</keyword>
<keyword evidence="3 6" id="KW-0732">Signal</keyword>
<dbReference type="PANTHER" id="PTHR10151:SF120">
    <property type="entry name" value="BIS(5'-ADENOSYL)-TRIPHOSPHATASE"/>
    <property type="match status" value="1"/>
</dbReference>
<feature type="binding site" evidence="5">
    <location>
        <position position="102"/>
    </location>
    <ligand>
        <name>substrate</name>
    </ligand>
</feature>
<dbReference type="CDD" id="cd16016">
    <property type="entry name" value="AP-SPAP"/>
    <property type="match status" value="1"/>
</dbReference>
<feature type="chain" id="PRO_5007049802" evidence="6">
    <location>
        <begin position="23"/>
        <end position="557"/>
    </location>
</feature>
<dbReference type="PIRSF" id="PIRSF031924">
    <property type="entry name" value="Pi-irrepressible_AP"/>
    <property type="match status" value="1"/>
</dbReference>
<feature type="active site" description="Phosphothreonine intermediate" evidence="4">
    <location>
        <position position="81"/>
    </location>
</feature>
<evidence type="ECO:0000256" key="6">
    <source>
        <dbReference type="SAM" id="SignalP"/>
    </source>
</evidence>
<dbReference type="Gene3D" id="3.40.720.10">
    <property type="entry name" value="Alkaline Phosphatase, subunit A"/>
    <property type="match status" value="1"/>
</dbReference>
<dbReference type="InterPro" id="IPR026263">
    <property type="entry name" value="Alkaline_phosphatase_prok"/>
</dbReference>
<evidence type="ECO:0000256" key="1">
    <source>
        <dbReference type="ARBA" id="ARBA00022553"/>
    </source>
</evidence>
<feature type="binding site" evidence="5">
    <location>
        <begin position="166"/>
        <end position="168"/>
    </location>
    <ligand>
        <name>substrate</name>
    </ligand>
</feature>
<evidence type="ECO:0000256" key="4">
    <source>
        <dbReference type="PIRSR" id="PIRSR031924-50"/>
    </source>
</evidence>
<dbReference type="OrthoDB" id="9766127at2"/>
<dbReference type="GO" id="GO:0004035">
    <property type="term" value="F:alkaline phosphatase activity"/>
    <property type="evidence" value="ECO:0007669"/>
    <property type="project" value="InterPro"/>
</dbReference>
<dbReference type="GO" id="GO:0046872">
    <property type="term" value="F:metal ion binding"/>
    <property type="evidence" value="ECO:0007669"/>
    <property type="project" value="UniProtKB-KW"/>
</dbReference>
<dbReference type="Pfam" id="PF01663">
    <property type="entry name" value="Phosphodiest"/>
    <property type="match status" value="1"/>
</dbReference>
<dbReference type="AlphaFoldDB" id="A0A0X3AQZ9"/>
<dbReference type="SUPFAM" id="SSF53649">
    <property type="entry name" value="Alkaline phosphatase-like"/>
    <property type="match status" value="1"/>
</dbReference>
<name>A0A0X3AQZ9_9FLAO</name>
<evidence type="ECO:0000256" key="5">
    <source>
        <dbReference type="PIRSR" id="PIRSR031924-51"/>
    </source>
</evidence>
<accession>A0A0X3AQZ9</accession>
<dbReference type="InterPro" id="IPR017850">
    <property type="entry name" value="Alkaline_phosphatase_core_sf"/>
</dbReference>
<evidence type="ECO:0000256" key="2">
    <source>
        <dbReference type="ARBA" id="ARBA00022723"/>
    </source>
</evidence>
<evidence type="ECO:0000256" key="3">
    <source>
        <dbReference type="ARBA" id="ARBA00022729"/>
    </source>
</evidence>
<organism evidence="7 8">
    <name type="scientific">Apibacter mensalis</name>
    <dbReference type="NCBI Taxonomy" id="1586267"/>
    <lineage>
        <taxon>Bacteria</taxon>
        <taxon>Pseudomonadati</taxon>
        <taxon>Bacteroidota</taxon>
        <taxon>Flavobacteriia</taxon>
        <taxon>Flavobacteriales</taxon>
        <taxon>Weeksellaceae</taxon>
        <taxon>Apibacter</taxon>
    </lineage>
</organism>
<dbReference type="NCBIfam" id="NF042991">
    <property type="entry name" value="alk_phos_PafA"/>
    <property type="match status" value="1"/>
</dbReference>
<sequence length="557" mass="62553">MNMKKISLTLLTLMILFGSLGAQNKTQVDRPKLVVGIVVDQMRWDYLYRLYDRYGEAGFKRLLNEGFSFDNCMVNYIPSFTAVGHSTIYTGSVPSIHGIAGNDFIEQTTGRSIYCTEDFKVKGVGLDDPENKAGKMSPYNLQVSTVTDQLKYATNSRSKVIGVALKDRGSILPAGHAADAAYWFDAKSGRWITSSYYMKELPKWVKQYNSKNMPEKYLSQDWNPTYPISTYIQSPDSKMLGNYELGFKGYETPSFPMKTSQMMKTLGVSLIQYTPYGNTTTTDIAKLAIDNENLGNNKFGDTDFLAISYSSPDKMAHHYSINSILTEDAYIKLDQELADLLGYLDRKVGKGKYLVFLTADHAGTPNAKYMNENKMSGALVRLMTYEKKINEYLKSKYGRDDLVRSFNNYQVNFNYTAIKHAGINLEDLKQTCIDYLQTIDGVLYAVDMKKASVATVPQYIKEKIINGYNREYSGEIQIVLGAGSYDLEFSEPTKGGTHGTWGPDDAHIPFILMGWKIPHGSTTDEVYMTDIAPTISALLKIQMPNGAIGKPVDYKMK</sequence>
<keyword evidence="2" id="KW-0479">Metal-binding</keyword>
<dbReference type="PANTHER" id="PTHR10151">
    <property type="entry name" value="ECTONUCLEOTIDE PYROPHOSPHATASE/PHOSPHODIESTERASE"/>
    <property type="match status" value="1"/>
</dbReference>
<dbReference type="EMBL" id="FCOR01000008">
    <property type="protein sequence ID" value="CVK16537.1"/>
    <property type="molecule type" value="Genomic_DNA"/>
</dbReference>